<evidence type="ECO:0000313" key="4">
    <source>
        <dbReference type="Proteomes" id="UP001620514"/>
    </source>
</evidence>
<feature type="transmembrane region" description="Helical" evidence="1">
    <location>
        <begin position="113"/>
        <end position="134"/>
    </location>
</feature>
<proteinExistence type="predicted"/>
<accession>A0ABW8MPT1</accession>
<feature type="domain" description="DUF7024" evidence="2">
    <location>
        <begin position="615"/>
        <end position="758"/>
    </location>
</feature>
<feature type="transmembrane region" description="Helical" evidence="1">
    <location>
        <begin position="357"/>
        <end position="382"/>
    </location>
</feature>
<keyword evidence="1" id="KW-0472">Membrane</keyword>
<dbReference type="GO" id="GO:0008960">
    <property type="term" value="F:phosphatidylglycerol-membrane-oligosaccharide glycerophosphotransferase activity"/>
    <property type="evidence" value="ECO:0007669"/>
    <property type="project" value="UniProtKB-EC"/>
</dbReference>
<protein>
    <submittedName>
        <fullName evidence="3">Phosphoglycerol transferase</fullName>
        <ecNumber evidence="3">2.7.8.20</ecNumber>
    </submittedName>
</protein>
<keyword evidence="4" id="KW-1185">Reference proteome</keyword>
<keyword evidence="1" id="KW-0812">Transmembrane</keyword>
<gene>
    <name evidence="3" type="ORF">ABH943_004483</name>
</gene>
<evidence type="ECO:0000256" key="1">
    <source>
        <dbReference type="SAM" id="Phobius"/>
    </source>
</evidence>
<feature type="transmembrane region" description="Helical" evidence="1">
    <location>
        <begin position="166"/>
        <end position="184"/>
    </location>
</feature>
<feature type="transmembrane region" description="Helical" evidence="1">
    <location>
        <begin position="140"/>
        <end position="159"/>
    </location>
</feature>
<reference evidence="3 4" key="1">
    <citation type="submission" date="2024-11" db="EMBL/GenBank/DDBJ databases">
        <title>Using genomics to understand microbial adaptation to soil warming.</title>
        <authorList>
            <person name="Deangelis K.M. PhD."/>
        </authorList>
    </citation>
    <scope>NUCLEOTIDE SEQUENCE [LARGE SCALE GENOMIC DNA]</scope>
    <source>
        <strain evidence="3 4">GAS97</strain>
    </source>
</reference>
<name>A0ABW8MPT1_9BURK</name>
<organism evidence="3 4">
    <name type="scientific">Caballeronia udeis</name>
    <dbReference type="NCBI Taxonomy" id="1232866"/>
    <lineage>
        <taxon>Bacteria</taxon>
        <taxon>Pseudomonadati</taxon>
        <taxon>Pseudomonadota</taxon>
        <taxon>Betaproteobacteria</taxon>
        <taxon>Burkholderiales</taxon>
        <taxon>Burkholderiaceae</taxon>
        <taxon>Caballeronia</taxon>
    </lineage>
</organism>
<keyword evidence="1" id="KW-1133">Transmembrane helix</keyword>
<comment type="caution">
    <text evidence="3">The sequence shown here is derived from an EMBL/GenBank/DDBJ whole genome shotgun (WGS) entry which is preliminary data.</text>
</comment>
<dbReference type="RefSeq" id="WP_404609569.1">
    <property type="nucleotide sequence ID" value="NZ_JBIYDN010000014.1"/>
</dbReference>
<dbReference type="Pfam" id="PF22895">
    <property type="entry name" value="DUF7024"/>
    <property type="match status" value="1"/>
</dbReference>
<dbReference type="Proteomes" id="UP001620514">
    <property type="component" value="Unassembled WGS sequence"/>
</dbReference>
<evidence type="ECO:0000313" key="3">
    <source>
        <dbReference type="EMBL" id="MFK4444461.1"/>
    </source>
</evidence>
<dbReference type="EC" id="2.7.8.20" evidence="3"/>
<sequence>MTDIFAKPFVETRLESTRPALKWGVPAALVVLATLMGWFLIGGTGFNLNDPLAYNGDGMLILALIKRVMDGTWLFHSDLMGAPFGSYLYDYPIPDSGSLFVLKWLGLMSGSPAVALNLYYLLGFPINALSAYLVLRKLRVSMALSFAGGFVFTILPFHFERVGHLFYTWYFAAPIFVWYAFKIYRGEYALRTEKSGRPVAHIKHALLLLVLSCFGVYYSFFGVLTFIVAGMMRYLRMRSLASIYGAVLAIVIVAFGIVANVTPNLIDRVQHGANHETAARSPIEAEIYGLKTVQLLLPRIGHRFEPLAKVTTKYSATFPLVNENMTASLGFIGSIGFVALLLSIFAPRAQQDERIFLLASVTLALLLFCSIGGFSSLFAVLITPMIRAWNRVSVFIAFTSIAASLLMLEQLLARDWAKRNAARWTTLTALGLCAFAYWDQTTPSCVSCLQSSSTDFNSDARFVADIEKQVPKGSTIYQLPYVGFPEVPPVNNLGTYDLASGYLHSKALGWSWGTMKGRPGDLFFREMASEPMEQQIATARKLCFSGVYLDRRGYTDGGAAVEAQLQQILGRPAALVSGTKQQVFFNLVDGQHPACALPAGITPDQMMEHANLVVDNSGVKYHAALSDGINFSRPGLPDFLKQLDGLSGVEPWGRWSDASLDPSVRLRFTDPLPAHFVLHLRAQGFGPNVGKPTRVAVGNEVQSFMPSAAPTDQALSFSNPKGADLITITPAQAISPKDLGTSSDDRRLGLGMEQLWIETAP</sequence>
<feature type="transmembrane region" description="Helical" evidence="1">
    <location>
        <begin position="325"/>
        <end position="345"/>
    </location>
</feature>
<feature type="transmembrane region" description="Helical" evidence="1">
    <location>
        <begin position="204"/>
        <end position="229"/>
    </location>
</feature>
<keyword evidence="3" id="KW-0808">Transferase</keyword>
<feature type="transmembrane region" description="Helical" evidence="1">
    <location>
        <begin position="20"/>
        <end position="41"/>
    </location>
</feature>
<feature type="transmembrane region" description="Helical" evidence="1">
    <location>
        <begin position="241"/>
        <end position="259"/>
    </location>
</feature>
<evidence type="ECO:0000259" key="2">
    <source>
        <dbReference type="Pfam" id="PF22895"/>
    </source>
</evidence>
<feature type="transmembrane region" description="Helical" evidence="1">
    <location>
        <begin position="388"/>
        <end position="408"/>
    </location>
</feature>
<dbReference type="InterPro" id="IPR054288">
    <property type="entry name" value="DUF7024"/>
</dbReference>
<dbReference type="EMBL" id="JBIYDN010000014">
    <property type="protein sequence ID" value="MFK4444461.1"/>
    <property type="molecule type" value="Genomic_DNA"/>
</dbReference>